<dbReference type="InterPro" id="IPR019980">
    <property type="entry name" value="Ribosomal_uS13_bac-type"/>
</dbReference>
<dbReference type="STRING" id="1618481.US54_C0012G0026"/>
<dbReference type="Gene3D" id="1.10.8.50">
    <property type="match status" value="1"/>
</dbReference>
<evidence type="ECO:0000256" key="3">
    <source>
        <dbReference type="ARBA" id="ARBA00022884"/>
    </source>
</evidence>
<evidence type="ECO:0000256" key="2">
    <source>
        <dbReference type="ARBA" id="ARBA00022730"/>
    </source>
</evidence>
<dbReference type="PROSITE" id="PS00646">
    <property type="entry name" value="RIBOSOMAL_S13_1"/>
    <property type="match status" value="1"/>
</dbReference>
<dbReference type="GO" id="GO:0015935">
    <property type="term" value="C:small ribosomal subunit"/>
    <property type="evidence" value="ECO:0007669"/>
    <property type="project" value="TreeGrafter"/>
</dbReference>
<evidence type="ECO:0000256" key="5">
    <source>
        <dbReference type="ARBA" id="ARBA00023274"/>
    </source>
</evidence>
<dbReference type="InterPro" id="IPR018269">
    <property type="entry name" value="Ribosomal_uS13_CS"/>
</dbReference>
<dbReference type="GO" id="GO:0006412">
    <property type="term" value="P:translation"/>
    <property type="evidence" value="ECO:0007669"/>
    <property type="project" value="UniProtKB-UniRule"/>
</dbReference>
<comment type="similarity">
    <text evidence="1 7 8">Belongs to the universal ribosomal protein uS13 family.</text>
</comment>
<comment type="caution">
    <text evidence="10">The sequence shown here is derived from an EMBL/GenBank/DDBJ whole genome shotgun (WGS) entry which is preliminary data.</text>
</comment>
<protein>
    <recommendedName>
        <fullName evidence="6 7">Small ribosomal subunit protein uS13</fullName>
    </recommendedName>
</protein>
<proteinExistence type="inferred from homology"/>
<evidence type="ECO:0000256" key="8">
    <source>
        <dbReference type="RuleBase" id="RU003830"/>
    </source>
</evidence>
<reference evidence="10 11" key="1">
    <citation type="journal article" date="2015" name="Nature">
        <title>rRNA introns, odd ribosomes, and small enigmatic genomes across a large radiation of phyla.</title>
        <authorList>
            <person name="Brown C.T."/>
            <person name="Hug L.A."/>
            <person name="Thomas B.C."/>
            <person name="Sharon I."/>
            <person name="Castelle C.J."/>
            <person name="Singh A."/>
            <person name="Wilkins M.J."/>
            <person name="Williams K.H."/>
            <person name="Banfield J.F."/>
        </authorList>
    </citation>
    <scope>NUCLEOTIDE SEQUENCE [LARGE SCALE GENOMIC DNA]</scope>
</reference>
<keyword evidence="4 7" id="KW-0689">Ribosomal protein</keyword>
<dbReference type="PIRSF" id="PIRSF002134">
    <property type="entry name" value="Ribosomal_S13"/>
    <property type="match status" value="1"/>
</dbReference>
<keyword evidence="2 7" id="KW-0699">rRNA-binding</keyword>
<feature type="compositionally biased region" description="Polar residues" evidence="9">
    <location>
        <begin position="127"/>
        <end position="138"/>
    </location>
</feature>
<evidence type="ECO:0000313" key="11">
    <source>
        <dbReference type="Proteomes" id="UP000034471"/>
    </source>
</evidence>
<dbReference type="AlphaFoldDB" id="A0A0G0JN98"/>
<comment type="function">
    <text evidence="7">Located at the top of the head of the 30S subunit, it contacts several helices of the 16S rRNA. In the 70S ribosome it contacts the 23S rRNA (bridge B1a) and protein L5 of the 50S subunit (bridge B1b), connecting the 2 subunits; these bridges are implicated in subunit movement. Contacts the tRNAs in the A and P-sites.</text>
</comment>
<sequence length="138" mass="15686">MSRLMGVNLPDNKRIDYALTLIFGIGWSRSVKILKQSNIDAALRVKDISEDQLKKLNSCIDTNYKVEGPLREERNENIKRLREIGSYRGMRHGLGLPTRGQRTRSNARTKRGKRRTVGALSKEAWSKTGQPESSTTDK</sequence>
<feature type="region of interest" description="Disordered" evidence="9">
    <location>
        <begin position="89"/>
        <end position="138"/>
    </location>
</feature>
<dbReference type="GO" id="GO:0000049">
    <property type="term" value="F:tRNA binding"/>
    <property type="evidence" value="ECO:0007669"/>
    <property type="project" value="UniProtKB-UniRule"/>
</dbReference>
<dbReference type="GO" id="GO:0005829">
    <property type="term" value="C:cytosol"/>
    <property type="evidence" value="ECO:0007669"/>
    <property type="project" value="TreeGrafter"/>
</dbReference>
<dbReference type="PANTHER" id="PTHR10871">
    <property type="entry name" value="30S RIBOSOMAL PROTEIN S13/40S RIBOSOMAL PROTEIN S18"/>
    <property type="match status" value="1"/>
</dbReference>
<evidence type="ECO:0000313" key="10">
    <source>
        <dbReference type="EMBL" id="KKQ38329.1"/>
    </source>
</evidence>
<accession>A0A0G0JN98</accession>
<evidence type="ECO:0000256" key="1">
    <source>
        <dbReference type="ARBA" id="ARBA00008080"/>
    </source>
</evidence>
<dbReference type="SUPFAM" id="SSF46946">
    <property type="entry name" value="S13-like H2TH domain"/>
    <property type="match status" value="1"/>
</dbReference>
<dbReference type="GO" id="GO:0019843">
    <property type="term" value="F:rRNA binding"/>
    <property type="evidence" value="ECO:0007669"/>
    <property type="project" value="UniProtKB-UniRule"/>
</dbReference>
<dbReference type="GO" id="GO:0003735">
    <property type="term" value="F:structural constituent of ribosome"/>
    <property type="evidence" value="ECO:0007669"/>
    <property type="project" value="InterPro"/>
</dbReference>
<dbReference type="PROSITE" id="PS50159">
    <property type="entry name" value="RIBOSOMAL_S13_2"/>
    <property type="match status" value="1"/>
</dbReference>
<organism evidence="10 11">
    <name type="scientific">Candidatus Roizmanbacteria bacterium GW2011_GWA2_37_7</name>
    <dbReference type="NCBI Taxonomy" id="1618481"/>
    <lineage>
        <taxon>Bacteria</taxon>
        <taxon>Candidatus Roizmaniibacteriota</taxon>
    </lineage>
</organism>
<keyword evidence="7" id="KW-0820">tRNA-binding</keyword>
<evidence type="ECO:0000256" key="6">
    <source>
        <dbReference type="ARBA" id="ARBA00035166"/>
    </source>
</evidence>
<evidence type="ECO:0000256" key="7">
    <source>
        <dbReference type="HAMAP-Rule" id="MF_01315"/>
    </source>
</evidence>
<dbReference type="NCBIfam" id="TIGR03631">
    <property type="entry name" value="uS13_bact"/>
    <property type="match status" value="1"/>
</dbReference>
<dbReference type="Proteomes" id="UP000034471">
    <property type="component" value="Unassembled WGS sequence"/>
</dbReference>
<evidence type="ECO:0000256" key="4">
    <source>
        <dbReference type="ARBA" id="ARBA00022980"/>
    </source>
</evidence>
<gene>
    <name evidence="7" type="primary">rpsM</name>
    <name evidence="10" type="ORF">US54_C0012G0026</name>
</gene>
<dbReference type="Gene3D" id="4.10.910.10">
    <property type="entry name" value="30s ribosomal protein s13, domain 2"/>
    <property type="match status" value="1"/>
</dbReference>
<evidence type="ECO:0000256" key="9">
    <source>
        <dbReference type="SAM" id="MobiDB-lite"/>
    </source>
</evidence>
<dbReference type="InterPro" id="IPR027437">
    <property type="entry name" value="Rbsml_uS13_C"/>
</dbReference>
<dbReference type="FunFam" id="1.10.8.50:FF:000001">
    <property type="entry name" value="30S ribosomal protein S13"/>
    <property type="match status" value="1"/>
</dbReference>
<dbReference type="PATRIC" id="fig|1618481.3.peg.351"/>
<dbReference type="HAMAP" id="MF_01315">
    <property type="entry name" value="Ribosomal_uS13"/>
    <property type="match status" value="1"/>
</dbReference>
<feature type="compositionally biased region" description="Basic residues" evidence="9">
    <location>
        <begin position="101"/>
        <end position="116"/>
    </location>
</feature>
<dbReference type="Pfam" id="PF00416">
    <property type="entry name" value="Ribosomal_S13"/>
    <property type="match status" value="1"/>
</dbReference>
<dbReference type="InterPro" id="IPR001892">
    <property type="entry name" value="Ribosomal_uS13"/>
</dbReference>
<dbReference type="EMBL" id="LBTJ01000012">
    <property type="protein sequence ID" value="KKQ38329.1"/>
    <property type="molecule type" value="Genomic_DNA"/>
</dbReference>
<keyword evidence="5 7" id="KW-0687">Ribonucleoprotein</keyword>
<keyword evidence="3 7" id="KW-0694">RNA-binding</keyword>
<comment type="subunit">
    <text evidence="7">Part of the 30S ribosomal subunit. Forms a loose heterodimer with protein S19. Forms two bridges to the 50S subunit in the 70S ribosome.</text>
</comment>
<dbReference type="InterPro" id="IPR010979">
    <property type="entry name" value="Ribosomal_uS13-like_H2TH"/>
</dbReference>
<name>A0A0G0JN98_9BACT</name>
<dbReference type="PANTHER" id="PTHR10871:SF1">
    <property type="entry name" value="SMALL RIBOSOMAL SUBUNIT PROTEIN US13M"/>
    <property type="match status" value="1"/>
</dbReference>